<feature type="domain" description="Histidine kinase" evidence="8">
    <location>
        <begin position="229"/>
        <end position="447"/>
    </location>
</feature>
<dbReference type="InterPro" id="IPR003661">
    <property type="entry name" value="HisK_dim/P_dom"/>
</dbReference>
<evidence type="ECO:0000256" key="3">
    <source>
        <dbReference type="ARBA" id="ARBA00022553"/>
    </source>
</evidence>
<evidence type="ECO:0000313" key="10">
    <source>
        <dbReference type="Proteomes" id="UP000660380"/>
    </source>
</evidence>
<dbReference type="CDD" id="cd00082">
    <property type="entry name" value="HisKA"/>
    <property type="match status" value="1"/>
</dbReference>
<dbReference type="GO" id="GO:0016301">
    <property type="term" value="F:kinase activity"/>
    <property type="evidence" value="ECO:0007669"/>
    <property type="project" value="UniProtKB-KW"/>
</dbReference>
<dbReference type="CDD" id="cd00075">
    <property type="entry name" value="HATPase"/>
    <property type="match status" value="1"/>
</dbReference>
<reference evidence="9 10" key="1">
    <citation type="journal article" date="2020" name="ISME J.">
        <title>Comparative genomics reveals insights into cyanobacterial evolution and habitat adaptation.</title>
        <authorList>
            <person name="Chen M.Y."/>
            <person name="Teng W.K."/>
            <person name="Zhao L."/>
            <person name="Hu C.X."/>
            <person name="Zhou Y.K."/>
            <person name="Han B.P."/>
            <person name="Song L.R."/>
            <person name="Shu W.S."/>
        </authorList>
    </citation>
    <scope>NUCLEOTIDE SEQUENCE [LARGE SCALE GENOMIC DNA]</scope>
    <source>
        <strain evidence="9 10">FACHB-248</strain>
    </source>
</reference>
<dbReference type="Proteomes" id="UP000660380">
    <property type="component" value="Unassembled WGS sequence"/>
</dbReference>
<keyword evidence="6" id="KW-0902">Two-component regulatory system</keyword>
<dbReference type="InterPro" id="IPR049835">
    <property type="entry name" value="RppB"/>
</dbReference>
<dbReference type="RefSeq" id="WP_029631015.1">
    <property type="nucleotide sequence ID" value="NZ_JACJTA010000138.1"/>
</dbReference>
<dbReference type="EC" id="2.7.13.3" evidence="2"/>
<dbReference type="InterPro" id="IPR003594">
    <property type="entry name" value="HATPase_dom"/>
</dbReference>
<keyword evidence="7" id="KW-1133">Transmembrane helix</keyword>
<dbReference type="Pfam" id="PF00512">
    <property type="entry name" value="HisKA"/>
    <property type="match status" value="1"/>
</dbReference>
<name>A0ABR8H105_9CYAN</name>
<sequence>MNQNKLFRLTRVRLALYYALVMGLILSLCAFGFYKAVFHAHVVALDSEIELVAGTLHDSLELKLQQPGRLEPIAHLLFPNIDNCGIEASCIQQPVDSKRHFLGIATKNSYYVRFFDTSGKLIATAGSYPKGFPIVFNQKTWQFIKDGKSKDYHQISVVLHTQNHQDWGYMQVGRSLSEFNGYLDSVKLILVLGLPLAMGMIAAASWWLSGLAMKSIYQSYRQIQQFTADAAHELRTPLAATGATVESALLIPQLEEEETRDILQTIHRQNQRLTTLVIDLLMLARLDKQPIKQREECCLNDIISDLIEEFAAMATAAGITLTSVIRVHQPLNTIGNTDQLYRLVSNLIVNAILYTPSCGEVTVFLNRTDYYAVIKVKDTGIGIPQNELPRIFDRFYRVSSDRSRSTGGSGLGLAIVQAIVGAHKGKLNVESELGKGSTFTVQLPLNGTHMKSDASGKLLRERIYSLKVLHRALRIFK</sequence>
<dbReference type="SUPFAM" id="SSF55874">
    <property type="entry name" value="ATPase domain of HSP90 chaperone/DNA topoisomerase II/histidine kinase"/>
    <property type="match status" value="1"/>
</dbReference>
<accession>A0ABR8H105</accession>
<keyword evidence="3" id="KW-0597">Phosphoprotein</keyword>
<dbReference type="InterPro" id="IPR050351">
    <property type="entry name" value="BphY/WalK/GraS-like"/>
</dbReference>
<dbReference type="InterPro" id="IPR004358">
    <property type="entry name" value="Sig_transdc_His_kin-like_C"/>
</dbReference>
<dbReference type="InterPro" id="IPR036890">
    <property type="entry name" value="HATPase_C_sf"/>
</dbReference>
<proteinExistence type="predicted"/>
<comment type="caution">
    <text evidence="9">The sequence shown here is derived from an EMBL/GenBank/DDBJ whole genome shotgun (WGS) entry which is preliminary data.</text>
</comment>
<organism evidence="9 10">
    <name type="scientific">Scytonema hofmannii FACHB-248</name>
    <dbReference type="NCBI Taxonomy" id="1842502"/>
    <lineage>
        <taxon>Bacteria</taxon>
        <taxon>Bacillati</taxon>
        <taxon>Cyanobacteriota</taxon>
        <taxon>Cyanophyceae</taxon>
        <taxon>Nostocales</taxon>
        <taxon>Scytonemataceae</taxon>
        <taxon>Scytonema</taxon>
    </lineage>
</organism>
<keyword evidence="10" id="KW-1185">Reference proteome</keyword>
<feature type="transmembrane region" description="Helical" evidence="7">
    <location>
        <begin position="12"/>
        <end position="34"/>
    </location>
</feature>
<gene>
    <name evidence="9" type="ORF">H6G81_33150</name>
</gene>
<dbReference type="Gene3D" id="1.10.287.130">
    <property type="match status" value="1"/>
</dbReference>
<dbReference type="Pfam" id="PF02518">
    <property type="entry name" value="HATPase_c"/>
    <property type="match status" value="1"/>
</dbReference>
<dbReference type="SMART" id="SM00387">
    <property type="entry name" value="HATPase_c"/>
    <property type="match status" value="1"/>
</dbReference>
<dbReference type="InterPro" id="IPR005467">
    <property type="entry name" value="His_kinase_dom"/>
</dbReference>
<evidence type="ECO:0000256" key="1">
    <source>
        <dbReference type="ARBA" id="ARBA00000085"/>
    </source>
</evidence>
<keyword evidence="7" id="KW-0812">Transmembrane</keyword>
<dbReference type="PROSITE" id="PS50109">
    <property type="entry name" value="HIS_KIN"/>
    <property type="match status" value="1"/>
</dbReference>
<dbReference type="InterPro" id="IPR036097">
    <property type="entry name" value="HisK_dim/P_sf"/>
</dbReference>
<evidence type="ECO:0000256" key="7">
    <source>
        <dbReference type="SAM" id="Phobius"/>
    </source>
</evidence>
<dbReference type="SUPFAM" id="SSF47384">
    <property type="entry name" value="Homodimeric domain of signal transducing histidine kinase"/>
    <property type="match status" value="1"/>
</dbReference>
<protein>
    <recommendedName>
        <fullName evidence="2">histidine kinase</fullName>
        <ecNumber evidence="2">2.7.13.3</ecNumber>
    </recommendedName>
</protein>
<evidence type="ECO:0000256" key="2">
    <source>
        <dbReference type="ARBA" id="ARBA00012438"/>
    </source>
</evidence>
<evidence type="ECO:0000256" key="4">
    <source>
        <dbReference type="ARBA" id="ARBA00022679"/>
    </source>
</evidence>
<dbReference type="EMBL" id="JACJTA010000138">
    <property type="protein sequence ID" value="MBD2609229.1"/>
    <property type="molecule type" value="Genomic_DNA"/>
</dbReference>
<evidence type="ECO:0000256" key="5">
    <source>
        <dbReference type="ARBA" id="ARBA00022777"/>
    </source>
</evidence>
<dbReference type="SMART" id="SM00388">
    <property type="entry name" value="HisKA"/>
    <property type="match status" value="1"/>
</dbReference>
<evidence type="ECO:0000313" key="9">
    <source>
        <dbReference type="EMBL" id="MBD2609229.1"/>
    </source>
</evidence>
<dbReference type="NCBIfam" id="NF041735">
    <property type="entry name" value="hist_kin_RppB"/>
    <property type="match status" value="1"/>
</dbReference>
<keyword evidence="5 9" id="KW-0418">Kinase</keyword>
<evidence type="ECO:0000259" key="8">
    <source>
        <dbReference type="PROSITE" id="PS50109"/>
    </source>
</evidence>
<dbReference type="PANTHER" id="PTHR45453">
    <property type="entry name" value="PHOSPHATE REGULON SENSOR PROTEIN PHOR"/>
    <property type="match status" value="1"/>
</dbReference>
<evidence type="ECO:0000256" key="6">
    <source>
        <dbReference type="ARBA" id="ARBA00023012"/>
    </source>
</evidence>
<dbReference type="Gene3D" id="3.30.565.10">
    <property type="entry name" value="Histidine kinase-like ATPase, C-terminal domain"/>
    <property type="match status" value="1"/>
</dbReference>
<keyword evidence="7" id="KW-0472">Membrane</keyword>
<keyword evidence="4" id="KW-0808">Transferase</keyword>
<comment type="catalytic activity">
    <reaction evidence="1">
        <text>ATP + protein L-histidine = ADP + protein N-phospho-L-histidine.</text>
        <dbReference type="EC" id="2.7.13.3"/>
    </reaction>
</comment>
<dbReference type="PRINTS" id="PR00344">
    <property type="entry name" value="BCTRLSENSOR"/>
</dbReference>
<dbReference type="PANTHER" id="PTHR45453:SF1">
    <property type="entry name" value="PHOSPHATE REGULON SENSOR PROTEIN PHOR"/>
    <property type="match status" value="1"/>
</dbReference>
<feature type="transmembrane region" description="Helical" evidence="7">
    <location>
        <begin position="188"/>
        <end position="208"/>
    </location>
</feature>